<dbReference type="PANTHER" id="PTHR12461">
    <property type="entry name" value="HYPOXIA-INDUCIBLE FACTOR 1 ALPHA INHIBITOR-RELATED"/>
    <property type="match status" value="1"/>
</dbReference>
<proteinExistence type="predicted"/>
<dbReference type="STRING" id="177199.A0A420Y3M6"/>
<dbReference type="AlphaFoldDB" id="A0A420Y3M6"/>
<dbReference type="InterPro" id="IPR041667">
    <property type="entry name" value="Cupin_8"/>
</dbReference>
<protein>
    <recommendedName>
        <fullName evidence="1">JmjC domain-containing protein</fullName>
    </recommendedName>
</protein>
<dbReference type="OrthoDB" id="415358at2759"/>
<dbReference type="SUPFAM" id="SSF51197">
    <property type="entry name" value="Clavaminate synthase-like"/>
    <property type="match status" value="1"/>
</dbReference>
<reference evidence="2 3" key="1">
    <citation type="submission" date="2018-08" db="EMBL/GenBank/DDBJ databases">
        <title>Draft genome of the lignicolous fungus Coniochaeta pulveracea.</title>
        <authorList>
            <person name="Borstlap C.J."/>
            <person name="De Witt R.N."/>
            <person name="Botha A."/>
            <person name="Volschenk H."/>
        </authorList>
    </citation>
    <scope>NUCLEOTIDE SEQUENCE [LARGE SCALE GENOMIC DNA]</scope>
    <source>
        <strain evidence="2 3">CAB683</strain>
    </source>
</reference>
<sequence>MEDQVNDPIATLLTTYNELNSASIETLYEEPSPLEFMRYVARNTPFVVRGAASGWKACQEWNAEYLKAALKDSEVNVAVTPYGNADAPTPLPDTDLTVFAKPHEELQPFPSFLTYLQQQSSLTVPLPPSHSEIRYAQTQDNNLPHEYALLASSVPPSIPFARIALSRLPDATNLWIGNSHSVTALHKDNYENIYVQVLGQKHFVLLPPVASPGVNERLLKGARYKRSDKGELELVLDEDGGEVPFAMWDPDVPEKHATKYSRLVRPIRVTLDPGDFLYLPAMWYHKVSQTGCADEGICVAINYWYDMEFSGPLYCLDTLVRSVDEKRKAEENKNDGVE</sequence>
<dbReference type="EMBL" id="QVQW01000056">
    <property type="protein sequence ID" value="RKU42473.1"/>
    <property type="molecule type" value="Genomic_DNA"/>
</dbReference>
<evidence type="ECO:0000313" key="3">
    <source>
        <dbReference type="Proteomes" id="UP000275385"/>
    </source>
</evidence>
<accession>A0A420Y3M6</accession>
<dbReference type="SMART" id="SM00558">
    <property type="entry name" value="JmjC"/>
    <property type="match status" value="1"/>
</dbReference>
<evidence type="ECO:0000259" key="1">
    <source>
        <dbReference type="PROSITE" id="PS51184"/>
    </source>
</evidence>
<dbReference type="InterPro" id="IPR003347">
    <property type="entry name" value="JmjC_dom"/>
</dbReference>
<dbReference type="InterPro" id="IPR014710">
    <property type="entry name" value="RmlC-like_jellyroll"/>
</dbReference>
<evidence type="ECO:0000313" key="2">
    <source>
        <dbReference type="EMBL" id="RKU42473.1"/>
    </source>
</evidence>
<name>A0A420Y3M6_9PEZI</name>
<feature type="domain" description="JmjC" evidence="1">
    <location>
        <begin position="139"/>
        <end position="320"/>
    </location>
</feature>
<keyword evidence="3" id="KW-1185">Reference proteome</keyword>
<comment type="caution">
    <text evidence="2">The sequence shown here is derived from an EMBL/GenBank/DDBJ whole genome shotgun (WGS) entry which is preliminary data.</text>
</comment>
<dbReference type="Proteomes" id="UP000275385">
    <property type="component" value="Unassembled WGS sequence"/>
</dbReference>
<dbReference type="PANTHER" id="PTHR12461:SF99">
    <property type="entry name" value="BIFUNCTIONAL PEPTIDASE AND (3S)-LYSYL HYDROXYLASE JMJD7"/>
    <property type="match status" value="1"/>
</dbReference>
<organism evidence="2 3">
    <name type="scientific">Coniochaeta pulveracea</name>
    <dbReference type="NCBI Taxonomy" id="177199"/>
    <lineage>
        <taxon>Eukaryota</taxon>
        <taxon>Fungi</taxon>
        <taxon>Dikarya</taxon>
        <taxon>Ascomycota</taxon>
        <taxon>Pezizomycotina</taxon>
        <taxon>Sordariomycetes</taxon>
        <taxon>Sordariomycetidae</taxon>
        <taxon>Coniochaetales</taxon>
        <taxon>Coniochaetaceae</taxon>
        <taxon>Coniochaeta</taxon>
    </lineage>
</organism>
<dbReference type="Gene3D" id="2.60.120.10">
    <property type="entry name" value="Jelly Rolls"/>
    <property type="match status" value="1"/>
</dbReference>
<gene>
    <name evidence="2" type="ORF">DL546_005219</name>
</gene>
<dbReference type="PROSITE" id="PS51184">
    <property type="entry name" value="JMJC"/>
    <property type="match status" value="1"/>
</dbReference>
<dbReference type="Pfam" id="PF13621">
    <property type="entry name" value="Cupin_8"/>
    <property type="match status" value="1"/>
</dbReference>